<comment type="caution">
    <text evidence="6">The sequence shown here is derived from an EMBL/GenBank/DDBJ whole genome shotgun (WGS) entry which is preliminary data.</text>
</comment>
<protein>
    <recommendedName>
        <fullName evidence="2">alanine dehydrogenase</fullName>
        <ecNumber evidence="2">1.4.1.1</ecNumber>
    </recommendedName>
</protein>
<evidence type="ECO:0000256" key="1">
    <source>
        <dbReference type="ARBA" id="ARBA00005689"/>
    </source>
</evidence>
<dbReference type="InterPro" id="IPR007698">
    <property type="entry name" value="AlaDH/PNT_NAD(H)-bd"/>
</dbReference>
<dbReference type="OrthoDB" id="9804592at2"/>
<dbReference type="GO" id="GO:0005886">
    <property type="term" value="C:plasma membrane"/>
    <property type="evidence" value="ECO:0007669"/>
    <property type="project" value="TreeGrafter"/>
</dbReference>
<dbReference type="GO" id="GO:0042853">
    <property type="term" value="P:L-alanine catabolic process"/>
    <property type="evidence" value="ECO:0007669"/>
    <property type="project" value="InterPro"/>
</dbReference>
<gene>
    <name evidence="6" type="ORF">EWU20_05710</name>
</gene>
<evidence type="ECO:0000259" key="5">
    <source>
        <dbReference type="SMART" id="SM01003"/>
    </source>
</evidence>
<dbReference type="InterPro" id="IPR007886">
    <property type="entry name" value="AlaDH/PNT_N"/>
</dbReference>
<proteinExistence type="inferred from homology"/>
<name>A0A4Q9BEL0_9BACT</name>
<feature type="domain" description="Alanine dehydrogenase/pyridine nucleotide transhydrogenase NAD(H)-binding" evidence="4">
    <location>
        <begin position="180"/>
        <end position="328"/>
    </location>
</feature>
<keyword evidence="3" id="KW-0560">Oxidoreductase</keyword>
<dbReference type="CDD" id="cd05305">
    <property type="entry name" value="L-AlaDH"/>
    <property type="match status" value="1"/>
</dbReference>
<dbReference type="PANTHER" id="PTHR42795">
    <property type="entry name" value="ALANINE DEHYDROGENASE"/>
    <property type="match status" value="1"/>
</dbReference>
<evidence type="ECO:0000259" key="4">
    <source>
        <dbReference type="SMART" id="SM01002"/>
    </source>
</evidence>
<dbReference type="PANTHER" id="PTHR42795:SF1">
    <property type="entry name" value="ALANINE DEHYDROGENASE"/>
    <property type="match status" value="1"/>
</dbReference>
<dbReference type="SUPFAM" id="SSF52283">
    <property type="entry name" value="Formate/glycerate dehydrogenase catalytic domain-like"/>
    <property type="match status" value="1"/>
</dbReference>
<dbReference type="Pfam" id="PF05222">
    <property type="entry name" value="AlaDh_PNT_N"/>
    <property type="match status" value="1"/>
</dbReference>
<sequence length="406" mass="43734">MAKILEHNPFQDLLSKQGIAPLEAMAWTKQNAQSIRISLPKESDPNENRISLSPQAVALLTNNGHEIVIEKGAGERAGFSDSDYLLAGASVSEDVAMIWQSALTLKITPPTIAEIARMKEGQAFISSASYQHLSSELIDAINAKKLMAIGLEFVEDNGGGFPFIKIMAEIAGQLILPIATDLIQKKKGLLLGHVTGVPPCNLVLLGAGQVVEQVARAAASAGIQFQVFDKDIYKLQRLKAALGFPIVTQVIDSENLAKALQEAQIIVGALRSDSGITPCIVTEEMVSKLKPGTLILDVCIDQGGCFETSEPCTIQKPTFEKYGITHFCVPNIPSLVAHTASLAMSNLMTSFILKAGKTGGVEEMLWQGKSFMKGVFCYRGFVTQPSTGKLFHKPVKDIQLLLLSKS</sequence>
<comment type="similarity">
    <text evidence="1">Belongs to the AlaDH/PNT family.</text>
</comment>
<dbReference type="EMBL" id="SEWY01000002">
    <property type="protein sequence ID" value="TBH74640.1"/>
    <property type="molecule type" value="Genomic_DNA"/>
</dbReference>
<dbReference type="RefSeq" id="WP_130923051.1">
    <property type="nucleotide sequence ID" value="NZ_JAANOL010000002.1"/>
</dbReference>
<feature type="domain" description="Alanine dehydrogenase/pyridine nucleotide transhydrogenase N-terminal" evidence="5">
    <location>
        <begin position="38"/>
        <end position="171"/>
    </location>
</feature>
<dbReference type="GO" id="GO:0000286">
    <property type="term" value="F:alanine dehydrogenase activity"/>
    <property type="evidence" value="ECO:0007669"/>
    <property type="project" value="UniProtKB-EC"/>
</dbReference>
<dbReference type="InterPro" id="IPR008141">
    <property type="entry name" value="Ala_DH"/>
</dbReference>
<evidence type="ECO:0000256" key="2">
    <source>
        <dbReference type="ARBA" id="ARBA00012897"/>
    </source>
</evidence>
<evidence type="ECO:0000313" key="7">
    <source>
        <dbReference type="Proteomes" id="UP000293583"/>
    </source>
</evidence>
<dbReference type="Pfam" id="PF01262">
    <property type="entry name" value="AlaDh_PNT_C"/>
    <property type="match status" value="1"/>
</dbReference>
<reference evidence="6 7" key="1">
    <citation type="submission" date="2019-02" db="EMBL/GenBank/DDBJ databases">
        <title>Genome of a new Bacteroidetes strain.</title>
        <authorList>
            <person name="Pitt A."/>
        </authorList>
    </citation>
    <scope>NUCLEOTIDE SEQUENCE [LARGE SCALE GENOMIC DNA]</scope>
    <source>
        <strain evidence="6 7">103A-SOEBACH</strain>
    </source>
</reference>
<dbReference type="Gene3D" id="3.40.50.720">
    <property type="entry name" value="NAD(P)-binding Rossmann-like Domain"/>
    <property type="match status" value="2"/>
</dbReference>
<dbReference type="AlphaFoldDB" id="A0A4Q9BEL0"/>
<accession>A0A4Q9BEL0</accession>
<dbReference type="SMART" id="SM01002">
    <property type="entry name" value="AlaDh_PNT_C"/>
    <property type="match status" value="1"/>
</dbReference>
<dbReference type="EC" id="1.4.1.1" evidence="2"/>
<dbReference type="SMART" id="SM01003">
    <property type="entry name" value="AlaDh_PNT_N"/>
    <property type="match status" value="1"/>
</dbReference>
<organism evidence="6 7">
    <name type="scientific">Aquirufa antheringensis</name>
    <dbReference type="NCBI Taxonomy" id="2516559"/>
    <lineage>
        <taxon>Bacteria</taxon>
        <taxon>Pseudomonadati</taxon>
        <taxon>Bacteroidota</taxon>
        <taxon>Cytophagia</taxon>
        <taxon>Cytophagales</taxon>
        <taxon>Flectobacillaceae</taxon>
        <taxon>Aquirufa</taxon>
    </lineage>
</organism>
<evidence type="ECO:0000256" key="3">
    <source>
        <dbReference type="ARBA" id="ARBA00023002"/>
    </source>
</evidence>
<keyword evidence="7" id="KW-1185">Reference proteome</keyword>
<dbReference type="InterPro" id="IPR036291">
    <property type="entry name" value="NAD(P)-bd_dom_sf"/>
</dbReference>
<dbReference type="SUPFAM" id="SSF51735">
    <property type="entry name" value="NAD(P)-binding Rossmann-fold domains"/>
    <property type="match status" value="1"/>
</dbReference>
<dbReference type="Proteomes" id="UP000293583">
    <property type="component" value="Unassembled WGS sequence"/>
</dbReference>
<evidence type="ECO:0000313" key="6">
    <source>
        <dbReference type="EMBL" id="TBH74640.1"/>
    </source>
</evidence>